<dbReference type="CDD" id="cd00159">
    <property type="entry name" value="RhoGAP"/>
    <property type="match status" value="1"/>
</dbReference>
<dbReference type="Proteomes" id="UP001235939">
    <property type="component" value="Chromosome X"/>
</dbReference>
<dbReference type="SMART" id="SM00324">
    <property type="entry name" value="RhoGAP"/>
    <property type="match status" value="1"/>
</dbReference>
<proteinExistence type="predicted"/>
<evidence type="ECO:0000313" key="3">
    <source>
        <dbReference type="EMBL" id="UYV85101.1"/>
    </source>
</evidence>
<gene>
    <name evidence="3" type="ORF">LAZ67_X004566</name>
</gene>
<keyword evidence="4" id="KW-1185">Reference proteome</keyword>
<evidence type="ECO:0000259" key="2">
    <source>
        <dbReference type="PROSITE" id="PS50238"/>
    </source>
</evidence>
<evidence type="ECO:0000313" key="4">
    <source>
        <dbReference type="Proteomes" id="UP001235939"/>
    </source>
</evidence>
<dbReference type="PANTHER" id="PTHR15228:SF25">
    <property type="entry name" value="F-BAR DOMAIN-CONTAINING PROTEIN"/>
    <property type="match status" value="1"/>
</dbReference>
<name>A0ABY6LVG8_9ARAC</name>
<dbReference type="Pfam" id="PF00620">
    <property type="entry name" value="RhoGAP"/>
    <property type="match status" value="1"/>
</dbReference>
<dbReference type="InterPro" id="IPR000198">
    <property type="entry name" value="RhoGAP_dom"/>
</dbReference>
<keyword evidence="1" id="KW-0343">GTPase activation</keyword>
<dbReference type="SUPFAM" id="SSF48350">
    <property type="entry name" value="GTPase activation domain, GAP"/>
    <property type="match status" value="1"/>
</dbReference>
<accession>A0ABY6LVG8</accession>
<evidence type="ECO:0000256" key="1">
    <source>
        <dbReference type="ARBA" id="ARBA00022468"/>
    </source>
</evidence>
<dbReference type="PANTHER" id="PTHR15228">
    <property type="entry name" value="SPERMATHECAL PHYSIOLOGY VARIANT"/>
    <property type="match status" value="1"/>
</dbReference>
<dbReference type="EMBL" id="CP092886">
    <property type="protein sequence ID" value="UYV85101.1"/>
    <property type="molecule type" value="Genomic_DNA"/>
</dbReference>
<reference evidence="3 4" key="1">
    <citation type="submission" date="2022-03" db="EMBL/GenBank/DDBJ databases">
        <title>A chromosomal length assembly of Cordylochernes scorpioides.</title>
        <authorList>
            <person name="Zeh D."/>
            <person name="Zeh J."/>
        </authorList>
    </citation>
    <scope>NUCLEOTIDE SEQUENCE [LARGE SCALE GENOMIC DNA]</scope>
    <source>
        <strain evidence="3">IN4F17</strain>
        <tissue evidence="3">Whole Body</tissue>
    </source>
</reference>
<dbReference type="InterPro" id="IPR008936">
    <property type="entry name" value="Rho_GTPase_activation_prot"/>
</dbReference>
<organism evidence="3 4">
    <name type="scientific">Cordylochernes scorpioides</name>
    <dbReference type="NCBI Taxonomy" id="51811"/>
    <lineage>
        <taxon>Eukaryota</taxon>
        <taxon>Metazoa</taxon>
        <taxon>Ecdysozoa</taxon>
        <taxon>Arthropoda</taxon>
        <taxon>Chelicerata</taxon>
        <taxon>Arachnida</taxon>
        <taxon>Pseudoscorpiones</taxon>
        <taxon>Cheliferoidea</taxon>
        <taxon>Chernetidae</taxon>
        <taxon>Cordylochernes</taxon>
    </lineage>
</organism>
<protein>
    <submittedName>
        <fullName evidence="3">ARHGAP29</fullName>
    </submittedName>
</protein>
<dbReference type="PROSITE" id="PS50238">
    <property type="entry name" value="RHOGAP"/>
    <property type="match status" value="1"/>
</dbReference>
<dbReference type="InterPro" id="IPR051025">
    <property type="entry name" value="RhoGAP"/>
</dbReference>
<sequence>MRLLDDVGKSGSTMENMDDGKLGIYRISAVKSHVDKFCLDIVKFGEAVDISQTPPHVLSNAVKLFFRTDSKLPQFPPCVIIPRLREVLSTLPFLNIHALGMLLLHLKLVTREEATNRMSTQSLAVIFTPTLMWQPEKEEYSEKKVPDDLILTDDVQAVALLIEYAPLLLGPRVPDDELPGPRLQRTQRRLFKKESGKSISFL</sequence>
<dbReference type="Gene3D" id="1.10.555.10">
    <property type="entry name" value="Rho GTPase activation protein"/>
    <property type="match status" value="1"/>
</dbReference>
<feature type="domain" description="Rho-GAP" evidence="2">
    <location>
        <begin position="1"/>
        <end position="169"/>
    </location>
</feature>